<protein>
    <submittedName>
        <fullName evidence="2">Sigma factor-like helix-turn-helix DNA-binding protein</fullName>
    </submittedName>
</protein>
<organism evidence="2 3">
    <name type="scientific">Paenimyroides ceti</name>
    <dbReference type="NCBI Taxonomy" id="395087"/>
    <lineage>
        <taxon>Bacteria</taxon>
        <taxon>Pseudomonadati</taxon>
        <taxon>Bacteroidota</taxon>
        <taxon>Flavobacteriia</taxon>
        <taxon>Flavobacteriales</taxon>
        <taxon>Flavobacteriaceae</taxon>
        <taxon>Paenimyroides</taxon>
    </lineage>
</organism>
<reference evidence="3" key="1">
    <citation type="journal article" date="2019" name="Int. J. Syst. Evol. Microbiol.">
        <title>The Global Catalogue of Microorganisms (GCM) 10K type strain sequencing project: providing services to taxonomists for standard genome sequencing and annotation.</title>
        <authorList>
            <consortium name="The Broad Institute Genomics Platform"/>
            <consortium name="The Broad Institute Genome Sequencing Center for Infectious Disease"/>
            <person name="Wu L."/>
            <person name="Ma J."/>
        </authorList>
    </citation>
    <scope>NUCLEOTIDE SEQUENCE [LARGE SCALE GENOMIC DNA]</scope>
    <source>
        <strain evidence="3">CECT 7184</strain>
    </source>
</reference>
<sequence>LIMLNCRKFLELLDVQDRIILLMKYQDDLSIKEISELLKIGVSAVKLRLQRSKQKVMKKYKSL</sequence>
<name>A0ABT8D0V8_9FLAO</name>
<dbReference type="Proteomes" id="UP001242368">
    <property type="component" value="Unassembled WGS sequence"/>
</dbReference>
<evidence type="ECO:0000313" key="3">
    <source>
        <dbReference type="Proteomes" id="UP001242368"/>
    </source>
</evidence>
<evidence type="ECO:0000313" key="2">
    <source>
        <dbReference type="EMBL" id="MDN3710145.1"/>
    </source>
</evidence>
<keyword evidence="3" id="KW-1185">Reference proteome</keyword>
<accession>A0ABT8D0V8</accession>
<dbReference type="SUPFAM" id="SSF88659">
    <property type="entry name" value="Sigma3 and sigma4 domains of RNA polymerase sigma factors"/>
    <property type="match status" value="1"/>
</dbReference>
<gene>
    <name evidence="2" type="ORF">QW060_25035</name>
</gene>
<proteinExistence type="predicted"/>
<dbReference type="InterPro" id="IPR036388">
    <property type="entry name" value="WH-like_DNA-bd_sf"/>
</dbReference>
<feature type="domain" description="RNA polymerase sigma factor 70 region 4 type 2" evidence="1">
    <location>
        <begin position="9"/>
        <end position="55"/>
    </location>
</feature>
<feature type="non-terminal residue" evidence="2">
    <location>
        <position position="1"/>
    </location>
</feature>
<dbReference type="Pfam" id="PF08281">
    <property type="entry name" value="Sigma70_r4_2"/>
    <property type="match status" value="1"/>
</dbReference>
<dbReference type="RefSeq" id="WP_290365400.1">
    <property type="nucleotide sequence ID" value="NZ_JAUFQU010000076.1"/>
</dbReference>
<dbReference type="InterPro" id="IPR013324">
    <property type="entry name" value="RNA_pol_sigma_r3/r4-like"/>
</dbReference>
<comment type="caution">
    <text evidence="2">The sequence shown here is derived from an EMBL/GenBank/DDBJ whole genome shotgun (WGS) entry which is preliminary data.</text>
</comment>
<dbReference type="Gene3D" id="1.10.10.10">
    <property type="entry name" value="Winged helix-like DNA-binding domain superfamily/Winged helix DNA-binding domain"/>
    <property type="match status" value="1"/>
</dbReference>
<dbReference type="InterPro" id="IPR013249">
    <property type="entry name" value="RNA_pol_sigma70_r4_t2"/>
</dbReference>
<dbReference type="EMBL" id="JAUFQU010000076">
    <property type="protein sequence ID" value="MDN3710145.1"/>
    <property type="molecule type" value="Genomic_DNA"/>
</dbReference>
<evidence type="ECO:0000259" key="1">
    <source>
        <dbReference type="Pfam" id="PF08281"/>
    </source>
</evidence>